<sequence>MHAIPARMTYLRNAEAVCSFALPAIFCYDWQRSGDPVTWGMRGAALVLISYILLQGVLYWHLKLQSVVQRQPLPAYFQPLYRFFKYSNFLAIAAVAAFIAAMNDATTSTADLLWSYGLLTLAVLEQINYYHYQLMYDTRAAFAYLRRNGRLRKAALGLDLERQKAI</sequence>
<evidence type="ECO:0000256" key="1">
    <source>
        <dbReference type="SAM" id="Phobius"/>
    </source>
</evidence>
<keyword evidence="1" id="KW-1133">Transmembrane helix</keyword>
<protein>
    <submittedName>
        <fullName evidence="2">Uncharacterized protein</fullName>
    </submittedName>
</protein>
<evidence type="ECO:0000313" key="3">
    <source>
        <dbReference type="Proteomes" id="UP000444318"/>
    </source>
</evidence>
<dbReference type="AlphaFoldDB" id="A0A843SKE7"/>
<dbReference type="EMBL" id="WHUF01000013">
    <property type="protein sequence ID" value="MQA23742.1"/>
    <property type="molecule type" value="Genomic_DNA"/>
</dbReference>
<gene>
    <name evidence="2" type="ORF">GEV01_29915</name>
</gene>
<reference evidence="2 3" key="1">
    <citation type="submission" date="2019-10" db="EMBL/GenBank/DDBJ databases">
        <title>Two novel species isolated from a subtropical stream in China.</title>
        <authorList>
            <person name="Lu H."/>
        </authorList>
    </citation>
    <scope>NUCLEOTIDE SEQUENCE [LARGE SCALE GENOMIC DNA]</scope>
    <source>
        <strain evidence="2 3">FT103W</strain>
    </source>
</reference>
<name>A0A843SKE7_9BURK</name>
<feature type="transmembrane region" description="Helical" evidence="1">
    <location>
        <begin position="44"/>
        <end position="62"/>
    </location>
</feature>
<keyword evidence="1" id="KW-0472">Membrane</keyword>
<evidence type="ECO:0000313" key="2">
    <source>
        <dbReference type="EMBL" id="MQA23742.1"/>
    </source>
</evidence>
<keyword evidence="3" id="KW-1185">Reference proteome</keyword>
<dbReference type="Proteomes" id="UP000444318">
    <property type="component" value="Unassembled WGS sequence"/>
</dbReference>
<dbReference type="RefSeq" id="WP_152809957.1">
    <property type="nucleotide sequence ID" value="NZ_WHUF01000013.1"/>
</dbReference>
<accession>A0A843SKE7</accession>
<keyword evidence="1" id="KW-0812">Transmembrane</keyword>
<feature type="transmembrane region" description="Helical" evidence="1">
    <location>
        <begin position="83"/>
        <end position="101"/>
    </location>
</feature>
<organism evidence="2 3">
    <name type="scientific">Rugamonas rivuli</name>
    <dbReference type="NCBI Taxonomy" id="2743358"/>
    <lineage>
        <taxon>Bacteria</taxon>
        <taxon>Pseudomonadati</taxon>
        <taxon>Pseudomonadota</taxon>
        <taxon>Betaproteobacteria</taxon>
        <taxon>Burkholderiales</taxon>
        <taxon>Oxalobacteraceae</taxon>
        <taxon>Telluria group</taxon>
        <taxon>Rugamonas</taxon>
    </lineage>
</organism>
<feature type="transmembrane region" description="Helical" evidence="1">
    <location>
        <begin position="113"/>
        <end position="132"/>
    </location>
</feature>
<comment type="caution">
    <text evidence="2">The sequence shown here is derived from an EMBL/GenBank/DDBJ whole genome shotgun (WGS) entry which is preliminary data.</text>
</comment>
<proteinExistence type="predicted"/>